<feature type="binding site" evidence="11">
    <location>
        <position position="168"/>
    </location>
    <ligand>
        <name>FAD</name>
        <dbReference type="ChEBI" id="CHEBI:57692"/>
    </ligand>
</feature>
<feature type="binding site" evidence="11">
    <location>
        <position position="166"/>
    </location>
    <ligand>
        <name>FAD</name>
        <dbReference type="ChEBI" id="CHEBI:57692"/>
    </ligand>
</feature>
<dbReference type="Gene3D" id="3.40.50.80">
    <property type="entry name" value="Nucleotide-binding domain of ferredoxin-NADP reductase (FNR) module"/>
    <property type="match status" value="1"/>
</dbReference>
<evidence type="ECO:0000313" key="14">
    <source>
        <dbReference type="EMBL" id="KAF9516054.1"/>
    </source>
</evidence>
<evidence type="ECO:0000259" key="13">
    <source>
        <dbReference type="PROSITE" id="PS51384"/>
    </source>
</evidence>
<evidence type="ECO:0000256" key="7">
    <source>
        <dbReference type="ARBA" id="ARBA00023002"/>
    </source>
</evidence>
<evidence type="ECO:0000256" key="9">
    <source>
        <dbReference type="ARBA" id="ARBA00023128"/>
    </source>
</evidence>
<comment type="subcellular location">
    <subcellularLocation>
        <location evidence="2">Mitochondrion outer membrane</location>
        <topology evidence="2">Single-pass membrane protein</topology>
    </subcellularLocation>
</comment>
<evidence type="ECO:0000256" key="3">
    <source>
        <dbReference type="ARBA" id="ARBA00006105"/>
    </source>
</evidence>
<dbReference type="PANTHER" id="PTHR19370:SF171">
    <property type="entry name" value="NADH-CYTOCHROME B5 REDUCTASE 2"/>
    <property type="match status" value="1"/>
</dbReference>
<keyword evidence="5" id="KW-0472">Membrane</keyword>
<dbReference type="InterPro" id="IPR039261">
    <property type="entry name" value="FNR_nucleotide-bd"/>
</dbReference>
<feature type="domain" description="FAD-binding FR-type" evidence="13">
    <location>
        <begin position="92"/>
        <end position="208"/>
    </location>
</feature>
<evidence type="ECO:0000256" key="8">
    <source>
        <dbReference type="ARBA" id="ARBA00023027"/>
    </source>
</evidence>
<evidence type="ECO:0000256" key="10">
    <source>
        <dbReference type="ARBA" id="ARBA00047682"/>
    </source>
</evidence>
<feature type="binding site" evidence="11">
    <location>
        <position position="149"/>
    </location>
    <ligand>
        <name>FAD</name>
        <dbReference type="ChEBI" id="CHEBI:57692"/>
    </ligand>
</feature>
<dbReference type="CDD" id="cd06183">
    <property type="entry name" value="cyt_b5_reduct_like"/>
    <property type="match status" value="1"/>
</dbReference>
<name>A0A9P6DYK2_9AGAM</name>
<reference evidence="14" key="1">
    <citation type="journal article" date="2020" name="Nat. Commun.">
        <title>Large-scale genome sequencing of mycorrhizal fungi provides insights into the early evolution of symbiotic traits.</title>
        <authorList>
            <person name="Miyauchi S."/>
            <person name="Kiss E."/>
            <person name="Kuo A."/>
            <person name="Drula E."/>
            <person name="Kohler A."/>
            <person name="Sanchez-Garcia M."/>
            <person name="Morin E."/>
            <person name="Andreopoulos B."/>
            <person name="Barry K.W."/>
            <person name="Bonito G."/>
            <person name="Buee M."/>
            <person name="Carver A."/>
            <person name="Chen C."/>
            <person name="Cichocki N."/>
            <person name="Clum A."/>
            <person name="Culley D."/>
            <person name="Crous P.W."/>
            <person name="Fauchery L."/>
            <person name="Girlanda M."/>
            <person name="Hayes R.D."/>
            <person name="Keri Z."/>
            <person name="LaButti K."/>
            <person name="Lipzen A."/>
            <person name="Lombard V."/>
            <person name="Magnuson J."/>
            <person name="Maillard F."/>
            <person name="Murat C."/>
            <person name="Nolan M."/>
            <person name="Ohm R.A."/>
            <person name="Pangilinan J."/>
            <person name="Pereira M.F."/>
            <person name="Perotto S."/>
            <person name="Peter M."/>
            <person name="Pfister S."/>
            <person name="Riley R."/>
            <person name="Sitrit Y."/>
            <person name="Stielow J.B."/>
            <person name="Szollosi G."/>
            <person name="Zifcakova L."/>
            <person name="Stursova M."/>
            <person name="Spatafora J.W."/>
            <person name="Tedersoo L."/>
            <person name="Vaario L.M."/>
            <person name="Yamada A."/>
            <person name="Yan M."/>
            <person name="Wang P."/>
            <person name="Xu J."/>
            <person name="Bruns T."/>
            <person name="Baldrian P."/>
            <person name="Vilgalys R."/>
            <person name="Dunand C."/>
            <person name="Henrissat B."/>
            <person name="Grigoriev I.V."/>
            <person name="Hibbett D."/>
            <person name="Nagy L.G."/>
            <person name="Martin F.M."/>
        </authorList>
    </citation>
    <scope>NUCLEOTIDE SEQUENCE</scope>
    <source>
        <strain evidence="14">UP504</strain>
    </source>
</reference>
<dbReference type="FunFam" id="3.40.50.80:FF:000009">
    <property type="entry name" value="NADH-cytochrome b5 reductase"/>
    <property type="match status" value="1"/>
</dbReference>
<dbReference type="AlphaFoldDB" id="A0A9P6DYK2"/>
<keyword evidence="15" id="KW-1185">Reference proteome</keyword>
<dbReference type="GO" id="GO:0005741">
    <property type="term" value="C:mitochondrial outer membrane"/>
    <property type="evidence" value="ECO:0007669"/>
    <property type="project" value="UniProtKB-SubCell"/>
</dbReference>
<keyword evidence="7 12" id="KW-0560">Oxidoreductase</keyword>
<comment type="catalytic activity">
    <reaction evidence="10 12">
        <text>2 Fe(III)-[cytochrome b5] + NADH = 2 Fe(II)-[cytochrome b5] + NAD(+) + H(+)</text>
        <dbReference type="Rhea" id="RHEA:46680"/>
        <dbReference type="Rhea" id="RHEA-COMP:10438"/>
        <dbReference type="Rhea" id="RHEA-COMP:10439"/>
        <dbReference type="ChEBI" id="CHEBI:15378"/>
        <dbReference type="ChEBI" id="CHEBI:29033"/>
        <dbReference type="ChEBI" id="CHEBI:29034"/>
        <dbReference type="ChEBI" id="CHEBI:57540"/>
        <dbReference type="ChEBI" id="CHEBI:57945"/>
        <dbReference type="EC" id="1.6.2.2"/>
    </reaction>
</comment>
<evidence type="ECO:0000256" key="6">
    <source>
        <dbReference type="ARBA" id="ARBA00022827"/>
    </source>
</evidence>
<dbReference type="InterPro" id="IPR017938">
    <property type="entry name" value="Riboflavin_synthase-like_b-brl"/>
</dbReference>
<keyword evidence="9" id="KW-0496">Mitochondrion</keyword>
<evidence type="ECO:0000313" key="15">
    <source>
        <dbReference type="Proteomes" id="UP000886523"/>
    </source>
</evidence>
<feature type="binding site" evidence="11">
    <location>
        <position position="151"/>
    </location>
    <ligand>
        <name>FAD</name>
        <dbReference type="ChEBI" id="CHEBI:57692"/>
    </ligand>
</feature>
<evidence type="ECO:0000256" key="1">
    <source>
        <dbReference type="ARBA" id="ARBA00001974"/>
    </source>
</evidence>
<dbReference type="SUPFAM" id="SSF52343">
    <property type="entry name" value="Ferredoxin reductase-like, C-terminal NADP-linked domain"/>
    <property type="match status" value="1"/>
</dbReference>
<dbReference type="InterPro" id="IPR001433">
    <property type="entry name" value="OxRdtase_FAD/NAD-bd"/>
</dbReference>
<evidence type="ECO:0000256" key="5">
    <source>
        <dbReference type="ARBA" id="ARBA00022787"/>
    </source>
</evidence>
<keyword evidence="8 12" id="KW-0520">NAD</keyword>
<feature type="binding site" evidence="11">
    <location>
        <position position="150"/>
    </location>
    <ligand>
        <name>FAD</name>
        <dbReference type="ChEBI" id="CHEBI:57692"/>
    </ligand>
</feature>
<dbReference type="Pfam" id="PF00970">
    <property type="entry name" value="FAD_binding_6"/>
    <property type="match status" value="1"/>
</dbReference>
<dbReference type="EC" id="1.6.2.2" evidence="12"/>
<comment type="cofactor">
    <cofactor evidence="1 11 12">
        <name>FAD</name>
        <dbReference type="ChEBI" id="CHEBI:57692"/>
    </cofactor>
</comment>
<dbReference type="InterPro" id="IPR008333">
    <property type="entry name" value="Cbr1-like_FAD-bd_dom"/>
</dbReference>
<dbReference type="PRINTS" id="PR00371">
    <property type="entry name" value="FPNCR"/>
</dbReference>
<evidence type="ECO:0000256" key="11">
    <source>
        <dbReference type="PIRSR" id="PIRSR601834-1"/>
    </source>
</evidence>
<dbReference type="PRINTS" id="PR00406">
    <property type="entry name" value="CYTB5RDTASE"/>
</dbReference>
<evidence type="ECO:0000256" key="12">
    <source>
        <dbReference type="RuleBase" id="RU361226"/>
    </source>
</evidence>
<dbReference type="PROSITE" id="PS51384">
    <property type="entry name" value="FAD_FR"/>
    <property type="match status" value="1"/>
</dbReference>
<feature type="binding site" evidence="11">
    <location>
        <position position="174"/>
    </location>
    <ligand>
        <name>FAD</name>
        <dbReference type="ChEBI" id="CHEBI:57692"/>
    </ligand>
</feature>
<sequence length="366" mass="39585">MASVLRSQLARSAGITGRGALRAPSVPAFRCGVTRRTLATQSNPGKPLGNAPLYLSLAGLAGLSYYVYMEYNGANTAAAKKALPPVTSALTGDWIETPLKTIEPYNDNTTKLTFSLPENTATLLPVAGCVLLQADESGPKDPKGQPITRPYTPISPSDKRDEVTFLIKKYDTGKLTPFLHNLKVGDKVKIKVNYMVTRSTPVAQSFSQLVQGPLQKIAYQSNEHDQIAMIAGGSGITPMYQVLDHALKIPEDKTKFKLIFANVTPADILLRQELDQFKKSHPDRFDVVYVVDKPVEGWTGPTGYVSAALIKQHVASASTGNKVKVYICGPPGQVASIAGKKDGYNQGQVAGILKELGYTEDQVFKF</sequence>
<comment type="similarity">
    <text evidence="3 12">Belongs to the flavoprotein pyridine nucleotide cytochrome reductase family.</text>
</comment>
<gene>
    <name evidence="14" type="ORF">BS47DRAFT_1484208</name>
</gene>
<dbReference type="Gene3D" id="2.40.30.10">
    <property type="entry name" value="Translation factors"/>
    <property type="match status" value="1"/>
</dbReference>
<accession>A0A9P6DYK2</accession>
<dbReference type="InterPro" id="IPR001709">
    <property type="entry name" value="Flavoprot_Pyr_Nucl_cyt_Rdtase"/>
</dbReference>
<comment type="caution">
    <text evidence="14">The sequence shown here is derived from an EMBL/GenBank/DDBJ whole genome shotgun (WGS) entry which is preliminary data.</text>
</comment>
<dbReference type="EMBL" id="MU128944">
    <property type="protein sequence ID" value="KAF9516054.1"/>
    <property type="molecule type" value="Genomic_DNA"/>
</dbReference>
<evidence type="ECO:0000256" key="4">
    <source>
        <dbReference type="ARBA" id="ARBA00022630"/>
    </source>
</evidence>
<feature type="binding site" evidence="11">
    <location>
        <position position="237"/>
    </location>
    <ligand>
        <name>FAD</name>
        <dbReference type="ChEBI" id="CHEBI:57692"/>
    </ligand>
</feature>
<dbReference type="Proteomes" id="UP000886523">
    <property type="component" value="Unassembled WGS sequence"/>
</dbReference>
<dbReference type="GO" id="GO:0090524">
    <property type="term" value="F:cytochrome-b5 reductase activity, acting on NADH"/>
    <property type="evidence" value="ECO:0007669"/>
    <property type="project" value="UniProtKB-EC"/>
</dbReference>
<protein>
    <recommendedName>
        <fullName evidence="12">NADH-cytochrome b5 reductase</fullName>
        <ecNumber evidence="12">1.6.2.2</ecNumber>
    </recommendedName>
</protein>
<organism evidence="14 15">
    <name type="scientific">Hydnum rufescens UP504</name>
    <dbReference type="NCBI Taxonomy" id="1448309"/>
    <lineage>
        <taxon>Eukaryota</taxon>
        <taxon>Fungi</taxon>
        <taxon>Dikarya</taxon>
        <taxon>Basidiomycota</taxon>
        <taxon>Agaricomycotina</taxon>
        <taxon>Agaricomycetes</taxon>
        <taxon>Cantharellales</taxon>
        <taxon>Hydnaceae</taxon>
        <taxon>Hydnum</taxon>
    </lineage>
</organism>
<dbReference type="InterPro" id="IPR001834">
    <property type="entry name" value="CBR-like"/>
</dbReference>
<dbReference type="Pfam" id="PF00175">
    <property type="entry name" value="NAD_binding_1"/>
    <property type="match status" value="1"/>
</dbReference>
<dbReference type="OrthoDB" id="432685at2759"/>
<keyword evidence="6 11" id="KW-0274">FAD</keyword>
<dbReference type="InterPro" id="IPR017927">
    <property type="entry name" value="FAD-bd_FR_type"/>
</dbReference>
<dbReference type="SUPFAM" id="SSF63380">
    <property type="entry name" value="Riboflavin synthase domain-like"/>
    <property type="match status" value="1"/>
</dbReference>
<proteinExistence type="inferred from homology"/>
<dbReference type="PANTHER" id="PTHR19370">
    <property type="entry name" value="NADH-CYTOCHROME B5 REDUCTASE"/>
    <property type="match status" value="1"/>
</dbReference>
<keyword evidence="4 11" id="KW-0285">Flavoprotein</keyword>
<evidence type="ECO:0000256" key="2">
    <source>
        <dbReference type="ARBA" id="ARBA00004572"/>
    </source>
</evidence>
<keyword evidence="5" id="KW-1000">Mitochondrion outer membrane</keyword>